<feature type="domain" description="DC1" evidence="2">
    <location>
        <begin position="162"/>
        <end position="214"/>
    </location>
</feature>
<keyword evidence="1" id="KW-0677">Repeat</keyword>
<keyword evidence="4" id="KW-1185">Reference proteome</keyword>
<evidence type="ECO:0000313" key="3">
    <source>
        <dbReference type="EMBL" id="KAG9456584.1"/>
    </source>
</evidence>
<gene>
    <name evidence="3" type="ORF">H6P81_001092</name>
</gene>
<dbReference type="Pfam" id="PF03107">
    <property type="entry name" value="C1_2"/>
    <property type="match status" value="3"/>
</dbReference>
<dbReference type="InterPro" id="IPR046349">
    <property type="entry name" value="C1-like_sf"/>
</dbReference>
<dbReference type="SUPFAM" id="SSF57889">
    <property type="entry name" value="Cysteine-rich domain"/>
    <property type="match status" value="1"/>
</dbReference>
<evidence type="ECO:0000259" key="2">
    <source>
        <dbReference type="Pfam" id="PF03107"/>
    </source>
</evidence>
<dbReference type="PANTHER" id="PTHR47841">
    <property type="entry name" value="DIACYLGLYCEROL KINASE THETA-LIKE-RELATED"/>
    <property type="match status" value="1"/>
</dbReference>
<proteinExistence type="predicted"/>
<reference evidence="3 4" key="1">
    <citation type="submission" date="2021-07" db="EMBL/GenBank/DDBJ databases">
        <title>The Aristolochia fimbriata genome: insights into angiosperm evolution, floral development and chemical biosynthesis.</title>
        <authorList>
            <person name="Jiao Y."/>
        </authorList>
    </citation>
    <scope>NUCLEOTIDE SEQUENCE [LARGE SCALE GENOMIC DNA]</scope>
    <source>
        <strain evidence="3">IBCAS-2021</strain>
        <tissue evidence="3">Leaf</tissue>
    </source>
</reference>
<comment type="caution">
    <text evidence="3">The sequence shown here is derived from an EMBL/GenBank/DDBJ whole genome shotgun (WGS) entry which is preliminary data.</text>
</comment>
<accession>A0AAV7F6M0</accession>
<dbReference type="InterPro" id="IPR004146">
    <property type="entry name" value="DC1"/>
</dbReference>
<protein>
    <recommendedName>
        <fullName evidence="2">DC1 domain-containing protein</fullName>
    </recommendedName>
</protein>
<dbReference type="EMBL" id="JAINDJ010000002">
    <property type="protein sequence ID" value="KAG9456584.1"/>
    <property type="molecule type" value="Genomic_DNA"/>
</dbReference>
<evidence type="ECO:0000313" key="4">
    <source>
        <dbReference type="Proteomes" id="UP000825729"/>
    </source>
</evidence>
<feature type="domain" description="DC1" evidence="2">
    <location>
        <begin position="106"/>
        <end position="153"/>
    </location>
</feature>
<evidence type="ECO:0000256" key="1">
    <source>
        <dbReference type="ARBA" id="ARBA00022737"/>
    </source>
</evidence>
<organism evidence="3 4">
    <name type="scientific">Aristolochia fimbriata</name>
    <name type="common">White veined hardy Dutchman's pipe vine</name>
    <dbReference type="NCBI Taxonomy" id="158543"/>
    <lineage>
        <taxon>Eukaryota</taxon>
        <taxon>Viridiplantae</taxon>
        <taxon>Streptophyta</taxon>
        <taxon>Embryophyta</taxon>
        <taxon>Tracheophyta</taxon>
        <taxon>Spermatophyta</taxon>
        <taxon>Magnoliopsida</taxon>
        <taxon>Magnoliidae</taxon>
        <taxon>Piperales</taxon>
        <taxon>Aristolochiaceae</taxon>
        <taxon>Aristolochia</taxon>
    </lineage>
</organism>
<name>A0AAV7F6M0_ARIFI</name>
<feature type="domain" description="DC1" evidence="2">
    <location>
        <begin position="52"/>
        <end position="95"/>
    </location>
</feature>
<dbReference type="AlphaFoldDB" id="A0AAV7F6M0"/>
<dbReference type="PANTHER" id="PTHR47841:SF3">
    <property type="entry name" value="OS09G0492800 PROTEIN"/>
    <property type="match status" value="1"/>
</dbReference>
<sequence length="274" mass="29835">MNIMVSSPRLKKAKTFFSYKKSPSSLQMTSTSAATTLLQPPRKGEDQILHSSHPQHPLTQVYSPYLFTCMGCKEYGAGRRFKCLRCDYDLHDFCALAPPSLHSHPLHTKHPIVFSIKPAGGFLRSACGVCGKTTKGFAYRCTACSFEMHPCCAKLEREMDVPSHEHALFLHPADSALISNGGDSGFPCAECGRKRAGQVYHCSLCDYHLHAICAKDMVNGLYLNGIKAPEKKSKFGAAARIASQAFTGFLGGLIEGIGEGFGEVLIDSIAKGKR</sequence>
<dbReference type="Proteomes" id="UP000825729">
    <property type="component" value="Unassembled WGS sequence"/>
</dbReference>